<evidence type="ECO:0000256" key="3">
    <source>
        <dbReference type="ARBA" id="ARBA00029447"/>
    </source>
</evidence>
<keyword evidence="2 4" id="KW-0807">Transducer</keyword>
<dbReference type="SUPFAM" id="SSF58104">
    <property type="entry name" value="Methyl-accepting chemotaxis protein (MCP) signaling domain"/>
    <property type="match status" value="1"/>
</dbReference>
<proteinExistence type="inferred from homology"/>
<evidence type="ECO:0000256" key="2">
    <source>
        <dbReference type="ARBA" id="ARBA00023224"/>
    </source>
</evidence>
<dbReference type="SMART" id="SM00304">
    <property type="entry name" value="HAMP"/>
    <property type="match status" value="1"/>
</dbReference>
<dbReference type="InterPro" id="IPR004089">
    <property type="entry name" value="MCPsignal_dom"/>
</dbReference>
<gene>
    <name evidence="9" type="ORF">FHQ18_01570</name>
</gene>
<comment type="similarity">
    <text evidence="3">Belongs to the methyl-accepting chemotaxis (MCP) protein family.</text>
</comment>
<dbReference type="OrthoDB" id="9785087at2"/>
<protein>
    <submittedName>
        <fullName evidence="9">HAMP domain-containing protein</fullName>
    </submittedName>
</protein>
<dbReference type="GO" id="GO:0006935">
    <property type="term" value="P:chemotaxis"/>
    <property type="evidence" value="ECO:0007669"/>
    <property type="project" value="UniProtKB-ARBA"/>
</dbReference>
<comment type="subcellular location">
    <subcellularLocation>
        <location evidence="1">Membrane</location>
    </subcellularLocation>
</comment>
<comment type="caution">
    <text evidence="9">The sequence shown here is derived from an EMBL/GenBank/DDBJ whole genome shotgun (WGS) entry which is preliminary data.</text>
</comment>
<evidence type="ECO:0000313" key="9">
    <source>
        <dbReference type="EMBL" id="KAA0259166.1"/>
    </source>
</evidence>
<organism evidence="9 10">
    <name type="scientific">Deferribacter autotrophicus</name>
    <dbReference type="NCBI Taxonomy" id="500465"/>
    <lineage>
        <taxon>Bacteria</taxon>
        <taxon>Pseudomonadati</taxon>
        <taxon>Deferribacterota</taxon>
        <taxon>Deferribacteres</taxon>
        <taxon>Deferribacterales</taxon>
        <taxon>Deferribacteraceae</taxon>
        <taxon>Deferribacter</taxon>
    </lineage>
</organism>
<evidence type="ECO:0000256" key="5">
    <source>
        <dbReference type="SAM" id="Coils"/>
    </source>
</evidence>
<keyword evidence="6" id="KW-0472">Membrane</keyword>
<dbReference type="InterPro" id="IPR003660">
    <property type="entry name" value="HAMP_dom"/>
</dbReference>
<dbReference type="PROSITE" id="PS50111">
    <property type="entry name" value="CHEMOTAXIS_TRANSDUC_2"/>
    <property type="match status" value="1"/>
</dbReference>
<feature type="coiled-coil region" evidence="5">
    <location>
        <begin position="243"/>
        <end position="301"/>
    </location>
</feature>
<accession>A0A5A8F8R7</accession>
<evidence type="ECO:0000256" key="1">
    <source>
        <dbReference type="ARBA" id="ARBA00004370"/>
    </source>
</evidence>
<dbReference type="AlphaFoldDB" id="A0A5A8F8R7"/>
<dbReference type="RefSeq" id="WP_149265421.1">
    <property type="nucleotide sequence ID" value="NZ_VFJB01000002.1"/>
</dbReference>
<reference evidence="9 10" key="1">
    <citation type="submission" date="2019-06" db="EMBL/GenBank/DDBJ databases">
        <title>Genomic insights into carbon and energy metabolism of Deferribacter autotrophicus revealed new metabolic traits in the phylum Deferribacteres.</title>
        <authorList>
            <person name="Slobodkin A.I."/>
            <person name="Slobodkina G.B."/>
            <person name="Allioux M."/>
            <person name="Alain K."/>
            <person name="Jebbar M."/>
            <person name="Shadrin V."/>
            <person name="Kublanov I.V."/>
            <person name="Toshchakov S.V."/>
            <person name="Bonch-Osmolovskaya E.A."/>
        </authorList>
    </citation>
    <scope>NUCLEOTIDE SEQUENCE [LARGE SCALE GENOMIC DNA]</scope>
    <source>
        <strain evidence="9 10">SL50</strain>
    </source>
</reference>
<keyword evidence="10" id="KW-1185">Reference proteome</keyword>
<name>A0A5A8F8R7_9BACT</name>
<dbReference type="PANTHER" id="PTHR32089:SF112">
    <property type="entry name" value="LYSOZYME-LIKE PROTEIN-RELATED"/>
    <property type="match status" value="1"/>
</dbReference>
<feature type="coiled-coil region" evidence="5">
    <location>
        <begin position="69"/>
        <end position="114"/>
    </location>
</feature>
<evidence type="ECO:0000259" key="7">
    <source>
        <dbReference type="PROSITE" id="PS50111"/>
    </source>
</evidence>
<dbReference type="GO" id="GO:0016020">
    <property type="term" value="C:membrane"/>
    <property type="evidence" value="ECO:0007669"/>
    <property type="project" value="UniProtKB-SubCell"/>
</dbReference>
<feature type="transmembrane region" description="Helical" evidence="6">
    <location>
        <begin position="320"/>
        <end position="338"/>
    </location>
</feature>
<keyword evidence="6" id="KW-1133">Transmembrane helix</keyword>
<evidence type="ECO:0000256" key="6">
    <source>
        <dbReference type="SAM" id="Phobius"/>
    </source>
</evidence>
<feature type="domain" description="HAMP" evidence="8">
    <location>
        <begin position="341"/>
        <end position="394"/>
    </location>
</feature>
<evidence type="ECO:0000259" key="8">
    <source>
        <dbReference type="PROSITE" id="PS50885"/>
    </source>
</evidence>
<dbReference type="Gene3D" id="1.10.287.950">
    <property type="entry name" value="Methyl-accepting chemotaxis protein"/>
    <property type="match status" value="1"/>
</dbReference>
<dbReference type="PANTHER" id="PTHR32089">
    <property type="entry name" value="METHYL-ACCEPTING CHEMOTAXIS PROTEIN MCPB"/>
    <property type="match status" value="1"/>
</dbReference>
<dbReference type="FunFam" id="1.10.287.950:FF:000001">
    <property type="entry name" value="Methyl-accepting chemotaxis sensory transducer"/>
    <property type="match status" value="1"/>
</dbReference>
<dbReference type="CDD" id="cd06225">
    <property type="entry name" value="HAMP"/>
    <property type="match status" value="1"/>
</dbReference>
<feature type="domain" description="Methyl-accepting transducer" evidence="7">
    <location>
        <begin position="399"/>
        <end position="635"/>
    </location>
</feature>
<keyword evidence="6" id="KW-0812">Transmembrane</keyword>
<dbReference type="Pfam" id="PF00672">
    <property type="entry name" value="HAMP"/>
    <property type="match status" value="1"/>
</dbReference>
<dbReference type="Pfam" id="PF00015">
    <property type="entry name" value="MCPsignal"/>
    <property type="match status" value="1"/>
</dbReference>
<evidence type="ECO:0000256" key="4">
    <source>
        <dbReference type="PROSITE-ProRule" id="PRU00284"/>
    </source>
</evidence>
<keyword evidence="5" id="KW-0175">Coiled coil</keyword>
<dbReference type="SMART" id="SM00283">
    <property type="entry name" value="MA"/>
    <property type="match status" value="1"/>
</dbReference>
<dbReference type="PROSITE" id="PS50885">
    <property type="entry name" value="HAMP"/>
    <property type="match status" value="1"/>
</dbReference>
<sequence length="671" mass="74826">MSIKLKIVLSYLLISFLFLIAGLIAITSFKKISNQLQKDISGSIKLQTFLKDIQSDFLKLSSTLKDIKAEEDIEQISNSEKQLNNLISKIDKNLKSLNVNLKDFSKELQAIKKDYKNFSSLSQKLVSLKIDYLNTSANVMEIFDKIDSLYRQQKGETFIITSNTKNNNELMLLSKIMEDILQIKIYSSLLINFTDEFDIEDAKDSMISYSRTMVAIINTFLKGGTYQKIAINQITDKKKIKHFNKLINLNKQIQKEAKNLFNEYMKKIQINTQLINLLKEVNNLNNSLEKKIDKIVLLSNKKVSSSFKTIESSINKTNSLLVISVLIAIVIGLIIGIISSNKIASTINYAVNLAKKIEDGDLTAEDIISKGRDELATLSNSLNEMKNGLKTIIKNIMNTINTLKDVSSKLEEEMNTMSCSFNDVSHNIESTVAATEQLSQSAYDIANNINTSITNLNTVRDDVLGSNDMLIKSINDVSNISKDLGKASVNLTNLKEASKKIHDVVNIIIDIADQTNLLALNAAIEAARAGEHGRGFAVVADEVRKLAEKTAKSVNDISKMIKTINNEIDNSVLMVNDGIYALDEGVINLKNLGDNFNSNVQKLEDAINAINPIVNMIEELNTAVNSIAESLNNINNTNVECSQKVQDVFNLSNKLVQINKELSKIAEKFKI</sequence>
<evidence type="ECO:0000313" key="10">
    <source>
        <dbReference type="Proteomes" id="UP000322876"/>
    </source>
</evidence>
<dbReference type="Proteomes" id="UP000322876">
    <property type="component" value="Unassembled WGS sequence"/>
</dbReference>
<dbReference type="GO" id="GO:0007165">
    <property type="term" value="P:signal transduction"/>
    <property type="evidence" value="ECO:0007669"/>
    <property type="project" value="UniProtKB-KW"/>
</dbReference>
<feature type="transmembrane region" description="Helical" evidence="6">
    <location>
        <begin position="7"/>
        <end position="29"/>
    </location>
</feature>
<dbReference type="EMBL" id="VFJB01000002">
    <property type="protein sequence ID" value="KAA0259166.1"/>
    <property type="molecule type" value="Genomic_DNA"/>
</dbReference>
<dbReference type="CDD" id="cd11386">
    <property type="entry name" value="MCP_signal"/>
    <property type="match status" value="1"/>
</dbReference>